<feature type="domain" description="Fe/B12 periplasmic-binding" evidence="6">
    <location>
        <begin position="54"/>
        <end position="312"/>
    </location>
</feature>
<dbReference type="PANTHER" id="PTHR30532">
    <property type="entry name" value="IRON III DICITRATE-BINDING PERIPLASMIC PROTEIN"/>
    <property type="match status" value="1"/>
</dbReference>
<keyword evidence="4 5" id="KW-0732">Signal</keyword>
<feature type="signal peptide" evidence="5">
    <location>
        <begin position="1"/>
        <end position="21"/>
    </location>
</feature>
<evidence type="ECO:0000256" key="4">
    <source>
        <dbReference type="ARBA" id="ARBA00022729"/>
    </source>
</evidence>
<evidence type="ECO:0000256" key="5">
    <source>
        <dbReference type="SAM" id="SignalP"/>
    </source>
</evidence>
<dbReference type="PROSITE" id="PS51257">
    <property type="entry name" value="PROKAR_LIPOPROTEIN"/>
    <property type="match status" value="1"/>
</dbReference>
<evidence type="ECO:0000256" key="2">
    <source>
        <dbReference type="ARBA" id="ARBA00008814"/>
    </source>
</evidence>
<evidence type="ECO:0000313" key="8">
    <source>
        <dbReference type="Proteomes" id="UP000422764"/>
    </source>
</evidence>
<evidence type="ECO:0000256" key="1">
    <source>
        <dbReference type="ARBA" id="ARBA00004196"/>
    </source>
</evidence>
<dbReference type="Gene3D" id="3.40.50.1980">
    <property type="entry name" value="Nitrogenase molybdenum iron protein domain"/>
    <property type="match status" value="2"/>
</dbReference>
<sequence length="312" mass="34700">MRKRRIVGLITAALVSLVVLAGCGNKGEEAKKENEIKVVSTLKGDVKIPAAPKRIVDISGASEELLILGHTPAATANSDSYKTGEFPNYIKDKMGDAKIVGYYMMDTMDIEAILEADPDLIIMSQRQEKIYDQLKDVAPIVMMKDYVNDWRARMTDIAKLLDQETDIQKWFNEYDKKAQEIGKEIIQNNGKKSYLTVLASGDQFFIFKDSGIGSILYDDMKLTKPSNIPDQNGISLPVVTMEGLSEIDADHIIVIATEADKKNLENSTVWKNMRAVKEGNVTILDSTPYFGQGYNPIGKELLLDSIKAEVIK</sequence>
<organism evidence="7 8">
    <name type="scientific">Clostridium bovifaecis</name>
    <dbReference type="NCBI Taxonomy" id="2184719"/>
    <lineage>
        <taxon>Bacteria</taxon>
        <taxon>Bacillati</taxon>
        <taxon>Bacillota</taxon>
        <taxon>Clostridia</taxon>
        <taxon>Eubacteriales</taxon>
        <taxon>Clostridiaceae</taxon>
        <taxon>Clostridium</taxon>
    </lineage>
</organism>
<dbReference type="PANTHER" id="PTHR30532:SF21">
    <property type="entry name" value="SIDEROPHORE-BINDING LIPOPROTEIN YFIY-RELATED"/>
    <property type="match status" value="1"/>
</dbReference>
<dbReference type="SUPFAM" id="SSF53807">
    <property type="entry name" value="Helical backbone' metal receptor"/>
    <property type="match status" value="1"/>
</dbReference>
<gene>
    <name evidence="7" type="ORF">GOM49_01905</name>
</gene>
<protein>
    <submittedName>
        <fullName evidence="7">ABC transporter substrate-binding protein</fullName>
    </submittedName>
</protein>
<proteinExistence type="inferred from homology"/>
<dbReference type="InterPro" id="IPR002491">
    <property type="entry name" value="ABC_transptr_periplasmic_BD"/>
</dbReference>
<comment type="subcellular location">
    <subcellularLocation>
        <location evidence="1">Cell envelope</location>
    </subcellularLocation>
</comment>
<dbReference type="InterPro" id="IPR051313">
    <property type="entry name" value="Bact_iron-sidero_bind"/>
</dbReference>
<keyword evidence="8" id="KW-1185">Reference proteome</keyword>
<dbReference type="GO" id="GO:0030288">
    <property type="term" value="C:outer membrane-bounded periplasmic space"/>
    <property type="evidence" value="ECO:0007669"/>
    <property type="project" value="TreeGrafter"/>
</dbReference>
<feature type="chain" id="PRO_5038445195" evidence="5">
    <location>
        <begin position="22"/>
        <end position="312"/>
    </location>
</feature>
<evidence type="ECO:0000313" key="7">
    <source>
        <dbReference type="EMBL" id="QGU96766.1"/>
    </source>
</evidence>
<name>A0A6I6F0K2_9CLOT</name>
<dbReference type="Pfam" id="PF01497">
    <property type="entry name" value="Peripla_BP_2"/>
    <property type="match status" value="1"/>
</dbReference>
<dbReference type="PROSITE" id="PS50983">
    <property type="entry name" value="FE_B12_PBP"/>
    <property type="match status" value="1"/>
</dbReference>
<dbReference type="EMBL" id="CP046522">
    <property type="protein sequence ID" value="QGU96766.1"/>
    <property type="molecule type" value="Genomic_DNA"/>
</dbReference>
<dbReference type="AlphaFoldDB" id="A0A6I6F0K2"/>
<reference evidence="7 8" key="1">
    <citation type="submission" date="2019-12" db="EMBL/GenBank/DDBJ databases">
        <title>Genome sequenceing of Clostridium bovifaecis.</title>
        <authorList>
            <person name="Yao Y."/>
        </authorList>
    </citation>
    <scope>NUCLEOTIDE SEQUENCE [LARGE SCALE GENOMIC DNA]</scope>
    <source>
        <strain evidence="7 8">BXX</strain>
    </source>
</reference>
<comment type="similarity">
    <text evidence="2">Belongs to the bacterial solute-binding protein 8 family.</text>
</comment>
<dbReference type="Proteomes" id="UP000422764">
    <property type="component" value="Chromosome"/>
</dbReference>
<accession>A0A6I6F0K2</accession>
<dbReference type="GO" id="GO:1901678">
    <property type="term" value="P:iron coordination entity transport"/>
    <property type="evidence" value="ECO:0007669"/>
    <property type="project" value="UniProtKB-ARBA"/>
</dbReference>
<evidence type="ECO:0000259" key="6">
    <source>
        <dbReference type="PROSITE" id="PS50983"/>
    </source>
</evidence>
<keyword evidence="3" id="KW-0813">Transport</keyword>
<evidence type="ECO:0000256" key="3">
    <source>
        <dbReference type="ARBA" id="ARBA00022448"/>
    </source>
</evidence>